<name>A0ABT9MVA7_9ACTN</name>
<keyword evidence="2" id="KW-0812">Transmembrane</keyword>
<protein>
    <submittedName>
        <fullName evidence="3">Membrane protein</fullName>
    </submittedName>
</protein>
<evidence type="ECO:0000256" key="2">
    <source>
        <dbReference type="SAM" id="Phobius"/>
    </source>
</evidence>
<feature type="transmembrane region" description="Helical" evidence="2">
    <location>
        <begin position="211"/>
        <end position="234"/>
    </location>
</feature>
<keyword evidence="2" id="KW-1133">Transmembrane helix</keyword>
<evidence type="ECO:0000313" key="3">
    <source>
        <dbReference type="EMBL" id="MDP9794931.1"/>
    </source>
</evidence>
<keyword evidence="2" id="KW-0472">Membrane</keyword>
<proteinExistence type="predicted"/>
<accession>A0ABT9MVA7</accession>
<dbReference type="InterPro" id="IPR009781">
    <property type="entry name" value="DUF1345"/>
</dbReference>
<reference evidence="3 4" key="1">
    <citation type="submission" date="2023-07" db="EMBL/GenBank/DDBJ databases">
        <title>Sequencing the genomes of 1000 actinobacteria strains.</title>
        <authorList>
            <person name="Klenk H.-P."/>
        </authorList>
    </citation>
    <scope>NUCLEOTIDE SEQUENCE [LARGE SCALE GENOMIC DNA]</scope>
    <source>
        <strain evidence="3 4">DSM 44710</strain>
    </source>
</reference>
<dbReference type="EMBL" id="JAUSRA010000001">
    <property type="protein sequence ID" value="MDP9794931.1"/>
    <property type="molecule type" value="Genomic_DNA"/>
</dbReference>
<feature type="transmembrane region" description="Helical" evidence="2">
    <location>
        <begin position="103"/>
        <end position="125"/>
    </location>
</feature>
<feature type="region of interest" description="Disordered" evidence="1">
    <location>
        <begin position="1"/>
        <end position="21"/>
    </location>
</feature>
<feature type="transmembrane region" description="Helical" evidence="2">
    <location>
        <begin position="137"/>
        <end position="155"/>
    </location>
</feature>
<organism evidence="3 4">
    <name type="scientific">Catenuloplanes nepalensis</name>
    <dbReference type="NCBI Taxonomy" id="587533"/>
    <lineage>
        <taxon>Bacteria</taxon>
        <taxon>Bacillati</taxon>
        <taxon>Actinomycetota</taxon>
        <taxon>Actinomycetes</taxon>
        <taxon>Micromonosporales</taxon>
        <taxon>Micromonosporaceae</taxon>
        <taxon>Catenuloplanes</taxon>
    </lineage>
</organism>
<gene>
    <name evidence="3" type="ORF">J2S43_003443</name>
</gene>
<feature type="transmembrane region" description="Helical" evidence="2">
    <location>
        <begin position="29"/>
        <end position="49"/>
    </location>
</feature>
<comment type="caution">
    <text evidence="3">The sequence shown here is derived from an EMBL/GenBank/DDBJ whole genome shotgun (WGS) entry which is preliminary data.</text>
</comment>
<evidence type="ECO:0000256" key="1">
    <source>
        <dbReference type="SAM" id="MobiDB-lite"/>
    </source>
</evidence>
<dbReference type="Proteomes" id="UP001240984">
    <property type="component" value="Unassembled WGS sequence"/>
</dbReference>
<feature type="transmembrane region" description="Helical" evidence="2">
    <location>
        <begin position="61"/>
        <end position="79"/>
    </location>
</feature>
<sequence length="235" mass="25719">MLQEQLAQVPDEPVRDRAPAGRAPWPSRLLDVLLLVATVTSAAVAVWGPNTGTTVGLATRVFVLTSMIWIVLGLIYATVRIRRIRRARRGDTRWPGWLAGRRTIYLITLGTALIVLSNGTNIIAFKGSDLNSYMSRVIGITMVLVAWTILQLAYAERYARMELENTGPAHLDFPATPHPSLLEYAYFAFTVGSTFGTSDVTVQTSRMRGVVLCHGLLAFVYNTAVLGMVLSLIAG</sequence>
<evidence type="ECO:0000313" key="4">
    <source>
        <dbReference type="Proteomes" id="UP001240984"/>
    </source>
</evidence>
<keyword evidence="4" id="KW-1185">Reference proteome</keyword>
<dbReference type="RefSeq" id="WP_306830321.1">
    <property type="nucleotide sequence ID" value="NZ_JAUSRA010000001.1"/>
</dbReference>
<dbReference type="Pfam" id="PF07077">
    <property type="entry name" value="DUF1345"/>
    <property type="match status" value="1"/>
</dbReference>